<evidence type="ECO:0000256" key="4">
    <source>
        <dbReference type="ARBA" id="ARBA00022452"/>
    </source>
</evidence>
<evidence type="ECO:0000256" key="3">
    <source>
        <dbReference type="ARBA" id="ARBA00022448"/>
    </source>
</evidence>
<dbReference type="SUPFAM" id="SSF56954">
    <property type="entry name" value="Outer membrane efflux proteins (OEP)"/>
    <property type="match status" value="1"/>
</dbReference>
<protein>
    <submittedName>
        <fullName evidence="9">TolC family protein</fullName>
    </submittedName>
</protein>
<comment type="caution">
    <text evidence="9">The sequence shown here is derived from an EMBL/GenBank/DDBJ whole genome shotgun (WGS) entry which is preliminary data.</text>
</comment>
<evidence type="ECO:0000313" key="9">
    <source>
        <dbReference type="EMBL" id="MDM0047319.1"/>
    </source>
</evidence>
<feature type="coiled-coil region" evidence="8">
    <location>
        <begin position="230"/>
        <end position="257"/>
    </location>
</feature>
<keyword evidence="5" id="KW-0812">Transmembrane</keyword>
<evidence type="ECO:0000256" key="5">
    <source>
        <dbReference type="ARBA" id="ARBA00022692"/>
    </source>
</evidence>
<evidence type="ECO:0000256" key="2">
    <source>
        <dbReference type="ARBA" id="ARBA00007613"/>
    </source>
</evidence>
<gene>
    <name evidence="9" type="ORF">QTH91_22700</name>
</gene>
<keyword evidence="8" id="KW-0175">Coiled coil</keyword>
<evidence type="ECO:0000256" key="1">
    <source>
        <dbReference type="ARBA" id="ARBA00004442"/>
    </source>
</evidence>
<organism evidence="9 10">
    <name type="scientific">Variovorax dokdonensis</name>
    <dbReference type="NCBI Taxonomy" id="344883"/>
    <lineage>
        <taxon>Bacteria</taxon>
        <taxon>Pseudomonadati</taxon>
        <taxon>Pseudomonadota</taxon>
        <taxon>Betaproteobacteria</taxon>
        <taxon>Burkholderiales</taxon>
        <taxon>Comamonadaceae</taxon>
        <taxon>Variovorax</taxon>
    </lineage>
</organism>
<dbReference type="PANTHER" id="PTHR30026">
    <property type="entry name" value="OUTER MEMBRANE PROTEIN TOLC"/>
    <property type="match status" value="1"/>
</dbReference>
<accession>A0ABT7NH99</accession>
<dbReference type="EMBL" id="JASZYV010000007">
    <property type="protein sequence ID" value="MDM0047319.1"/>
    <property type="molecule type" value="Genomic_DNA"/>
</dbReference>
<keyword evidence="3" id="KW-0813">Transport</keyword>
<keyword evidence="6" id="KW-0472">Membrane</keyword>
<dbReference type="Proteomes" id="UP001174908">
    <property type="component" value="Unassembled WGS sequence"/>
</dbReference>
<dbReference type="InterPro" id="IPR003423">
    <property type="entry name" value="OMP_efflux"/>
</dbReference>
<comment type="similarity">
    <text evidence="2">Belongs to the outer membrane factor (OMF) (TC 1.B.17) family.</text>
</comment>
<dbReference type="Gene3D" id="1.20.1600.10">
    <property type="entry name" value="Outer membrane efflux proteins (OEP)"/>
    <property type="match status" value="1"/>
</dbReference>
<proteinExistence type="inferred from homology"/>
<keyword evidence="7" id="KW-0998">Cell outer membrane</keyword>
<dbReference type="RefSeq" id="WP_286662443.1">
    <property type="nucleotide sequence ID" value="NZ_JASZYV010000007.1"/>
</dbReference>
<reference evidence="9" key="1">
    <citation type="submission" date="2023-06" db="EMBL/GenBank/DDBJ databases">
        <authorList>
            <person name="Jiang Y."/>
            <person name="Liu Q."/>
        </authorList>
    </citation>
    <scope>NUCLEOTIDE SEQUENCE</scope>
    <source>
        <strain evidence="9">CGMCC 1.12089</strain>
    </source>
</reference>
<dbReference type="PANTHER" id="PTHR30026:SF5">
    <property type="entry name" value="ABC-TYPE EFFLUX SYSTEM SECRETIN COMPONENT"/>
    <property type="match status" value="1"/>
</dbReference>
<evidence type="ECO:0000256" key="7">
    <source>
        <dbReference type="ARBA" id="ARBA00023237"/>
    </source>
</evidence>
<evidence type="ECO:0000256" key="6">
    <source>
        <dbReference type="ARBA" id="ARBA00023136"/>
    </source>
</evidence>
<comment type="subcellular location">
    <subcellularLocation>
        <location evidence="1">Cell outer membrane</location>
    </subcellularLocation>
</comment>
<name>A0ABT7NH99_9BURK</name>
<dbReference type="InterPro" id="IPR051906">
    <property type="entry name" value="TolC-like"/>
</dbReference>
<evidence type="ECO:0000313" key="10">
    <source>
        <dbReference type="Proteomes" id="UP001174908"/>
    </source>
</evidence>
<keyword evidence="10" id="KW-1185">Reference proteome</keyword>
<sequence>MAMLLLVAATGAQGQGGAAGASYSFVAAQDRLSSTSSALTAARAGVDASQNSAQAVSGLNLPILSIDAQYFRYQKTLEVSLTAARNLVESSINGFLASLPVTPTVPPAVSGLVAGALKRIPDSLSTKVQQNIWRPTVTLLWPIYTGGMSGATQDAAQASARQAQAELMSVSDQLGLQLVAAYFGQQLAAQVVQTSQQNLDRFQRHLDNALKIERQGMLSKAQRLQVEVARNAAERQLLRARNDYETAQAVLTRLLNESGKVQPSTPLFAQSRPLPPAQQFVDEGRANSPALMRLAALRDISKSGVKAAQSLAMPQVYGFGSYNFNSDNAVLPDPDWIVGVGVHYTLFSNVDRQATESAARAREQQAEAAWAQAGNDVATLIERSWQGVETARQQFLLLATNMTAAEENVRVHDLGFREGQANATELIDAQVALSVAQTQRAAAAYEYDLALAQLLAASGRMQEYAQHVARADQTLSLP</sequence>
<dbReference type="Pfam" id="PF02321">
    <property type="entry name" value="OEP"/>
    <property type="match status" value="2"/>
</dbReference>
<evidence type="ECO:0000256" key="8">
    <source>
        <dbReference type="SAM" id="Coils"/>
    </source>
</evidence>
<keyword evidence="4" id="KW-1134">Transmembrane beta strand</keyword>